<accession>A0A401GT42</accession>
<protein>
    <submittedName>
        <fullName evidence="1">Uncharacterized protein</fullName>
    </submittedName>
</protein>
<evidence type="ECO:0000313" key="2">
    <source>
        <dbReference type="Proteomes" id="UP000287166"/>
    </source>
</evidence>
<evidence type="ECO:0000313" key="1">
    <source>
        <dbReference type="EMBL" id="GBE85377.1"/>
    </source>
</evidence>
<dbReference type="Proteomes" id="UP000287166">
    <property type="component" value="Unassembled WGS sequence"/>
</dbReference>
<organism evidence="1 2">
    <name type="scientific">Sparassis crispa</name>
    <dbReference type="NCBI Taxonomy" id="139825"/>
    <lineage>
        <taxon>Eukaryota</taxon>
        <taxon>Fungi</taxon>
        <taxon>Dikarya</taxon>
        <taxon>Basidiomycota</taxon>
        <taxon>Agaricomycotina</taxon>
        <taxon>Agaricomycetes</taxon>
        <taxon>Polyporales</taxon>
        <taxon>Sparassidaceae</taxon>
        <taxon>Sparassis</taxon>
    </lineage>
</organism>
<dbReference type="EMBL" id="BFAD01000007">
    <property type="protein sequence ID" value="GBE85377.1"/>
    <property type="molecule type" value="Genomic_DNA"/>
</dbReference>
<dbReference type="RefSeq" id="XP_027616290.1">
    <property type="nucleotide sequence ID" value="XM_027760489.1"/>
</dbReference>
<proteinExistence type="predicted"/>
<sequence length="79" mass="8710">MTGPSIWRRKLVAQPHALGYQYSALLLLDELPRATPALPCSAVLDYVSFYMLGSMLSSPPQLLGSLEAYGWVRISDLNV</sequence>
<comment type="caution">
    <text evidence="1">The sequence shown here is derived from an EMBL/GenBank/DDBJ whole genome shotgun (WGS) entry which is preliminary data.</text>
</comment>
<dbReference type="InParanoid" id="A0A401GT42"/>
<reference evidence="1 2" key="1">
    <citation type="journal article" date="2018" name="Sci. Rep.">
        <title>Genome sequence of the cauliflower mushroom Sparassis crispa (Hanabiratake) and its association with beneficial usage.</title>
        <authorList>
            <person name="Kiyama R."/>
            <person name="Furutani Y."/>
            <person name="Kawaguchi K."/>
            <person name="Nakanishi T."/>
        </authorList>
    </citation>
    <scope>NUCLEOTIDE SEQUENCE [LARGE SCALE GENOMIC DNA]</scope>
</reference>
<dbReference type="GeneID" id="38782294"/>
<dbReference type="AlphaFoldDB" id="A0A401GT42"/>
<name>A0A401GT42_9APHY</name>
<keyword evidence="2" id="KW-1185">Reference proteome</keyword>
<gene>
    <name evidence="1" type="ORF">SCP_0705640</name>
</gene>